<comment type="caution">
    <text evidence="1">The sequence shown here is derived from an EMBL/GenBank/DDBJ whole genome shotgun (WGS) entry which is preliminary data.</text>
</comment>
<evidence type="ECO:0000313" key="2">
    <source>
        <dbReference type="Proteomes" id="UP001164250"/>
    </source>
</evidence>
<dbReference type="Proteomes" id="UP001164250">
    <property type="component" value="Chromosome 9"/>
</dbReference>
<dbReference type="EMBL" id="CM047905">
    <property type="protein sequence ID" value="KAJ0088676.1"/>
    <property type="molecule type" value="Genomic_DNA"/>
</dbReference>
<reference evidence="2" key="1">
    <citation type="journal article" date="2023" name="G3 (Bethesda)">
        <title>Genome assembly and association tests identify interacting loci associated with vigor, precocity, and sex in interspecific pistachio rootstocks.</title>
        <authorList>
            <person name="Palmer W."/>
            <person name="Jacygrad E."/>
            <person name="Sagayaradj S."/>
            <person name="Cavanaugh K."/>
            <person name="Han R."/>
            <person name="Bertier L."/>
            <person name="Beede B."/>
            <person name="Kafkas S."/>
            <person name="Golino D."/>
            <person name="Preece J."/>
            <person name="Michelmore R."/>
        </authorList>
    </citation>
    <scope>NUCLEOTIDE SEQUENCE [LARGE SCALE GENOMIC DNA]</scope>
</reference>
<name>A0ACC1APR9_9ROSI</name>
<protein>
    <submittedName>
        <fullName evidence="1">Uncharacterized protein</fullName>
    </submittedName>
</protein>
<proteinExistence type="predicted"/>
<gene>
    <name evidence="1" type="ORF">Patl1_31780</name>
</gene>
<accession>A0ACC1APR9</accession>
<evidence type="ECO:0000313" key="1">
    <source>
        <dbReference type="EMBL" id="KAJ0088676.1"/>
    </source>
</evidence>
<organism evidence="1 2">
    <name type="scientific">Pistacia atlantica</name>
    <dbReference type="NCBI Taxonomy" id="434234"/>
    <lineage>
        <taxon>Eukaryota</taxon>
        <taxon>Viridiplantae</taxon>
        <taxon>Streptophyta</taxon>
        <taxon>Embryophyta</taxon>
        <taxon>Tracheophyta</taxon>
        <taxon>Spermatophyta</taxon>
        <taxon>Magnoliopsida</taxon>
        <taxon>eudicotyledons</taxon>
        <taxon>Gunneridae</taxon>
        <taxon>Pentapetalae</taxon>
        <taxon>rosids</taxon>
        <taxon>malvids</taxon>
        <taxon>Sapindales</taxon>
        <taxon>Anacardiaceae</taxon>
        <taxon>Pistacia</taxon>
    </lineage>
</organism>
<keyword evidence="2" id="KW-1185">Reference proteome</keyword>
<sequence>MAGCVSGFGLSHVVNVRNEVVLGKIWNQSLIFDDGRFRNLVKDVAFPVFCGKNSSRNVYVKTKRRFLVMSNVSQSPAEPQSSQATTIVTKEGDDGSKGRDVKVLEANHETKTDSGGNGGDMFDGSGGNGKFNNGRGGGRGGGGDDSEENDQEEKEFGPIMKFEEVMKEVEARGASLPSDMYEAAKNVGIRKVLLLRYLDLQGSSWPLGFLVKSWGMLRNRMLADPSFLFKIGTEIVIDSCCATFAEVQKRGKDFWAEFELYLADLLVGVVVNVALVGMLAPYVRIGQPSVSKGFLGRLRQAYGALPSSVFEAERPGCRFSVNQRIATYFYKGIMYATVGFGCGIIGQGIANLIMTCQELISKFTSLLFEVDDFSLYFSLRSLNKSEEDIPVPPLLKSAALWGIFLSVSSNTRYQIINGLERLVEASPLAKQIPPVAMAFTVGVRFANNVYGGMQFVDWARWSGVQQRAESSYHSCIVLGLKASEGRRRGGKMEKEDDPIYSTPFRQSSHSLPSPYMFAPNISTRSKGGWRAVKYILGNETFEKLASMSLIANITVYLHTKYNMDGILLVNVVSIWSGTSNLAAIPGALISDTYLGRFRTLLFGSISSFLGMGVMTMTACIPHFRPPPCNGSQCQKSENWQLGILFAALALLAIGSGGIRPCNIAFGADQFDVSTEKGKHQLESFFNWWYFSFTLALIVALTVVVYIQTNVSWILGFAIPTGCFLLSIIIFLIGYHTYILKEPQGSVFIDMAKVITAAFRKRKVTVASSLYDPPLPASDSETTNIPHSDRFLCLDKAAVILNPNELDDQGQAKNEWKLCSVLQVEQLKMLVGMFPVWVAGIICFIAMDQNNTTGMLQAIQTNTIIGGFNMPPGWMGLVSMLSLSSWIFIYERIIVPLSRKMTGKKRRMTMRERINTGIVMASLSLLVAGFIEKKRRILALEQKSFKSSLSVLALVPQFCFSGLTEAFAAVALMEFLTTKLPESMRTVSGAIFFLSLSIASYLNSLLVNVIHGITGKNGAAPWLGGTDLNKDTLEYFYFLIAGIEVLNLIYFNVFAYRFLSKEKDPNSRTEEKQETVESV</sequence>